<dbReference type="CDD" id="cd04179">
    <property type="entry name" value="DPM_DPG-synthase_like"/>
    <property type="match status" value="1"/>
</dbReference>
<dbReference type="SUPFAM" id="SSF53448">
    <property type="entry name" value="Nucleotide-diphospho-sugar transferases"/>
    <property type="match status" value="1"/>
</dbReference>
<feature type="region of interest" description="Disordered" evidence="1">
    <location>
        <begin position="319"/>
        <end position="343"/>
    </location>
</feature>
<dbReference type="PANTHER" id="PTHR48090:SF7">
    <property type="entry name" value="RFBJ PROTEIN"/>
    <property type="match status" value="1"/>
</dbReference>
<feature type="domain" description="Glycosyltransferase 2-like" evidence="3">
    <location>
        <begin position="13"/>
        <end position="165"/>
    </location>
</feature>
<evidence type="ECO:0000259" key="3">
    <source>
        <dbReference type="Pfam" id="PF00535"/>
    </source>
</evidence>
<feature type="transmembrane region" description="Helical" evidence="2">
    <location>
        <begin position="267"/>
        <end position="290"/>
    </location>
</feature>
<name>A0A286ICI2_9HYPH</name>
<sequence>MTDGLLDGLDIAVLLPCYNEAATIGDVVAGFRAALPSARIYVYDNNSKDQTALRAALAGAIVVREPRQGKGHVVRRMFSDIEADIYLMADGDGTYAPEDGPELIRTLLTERCDMVVGTRRGVTDDAGRRGHAFGNSIFNTLYQSIFGKDFTDIFSGYRAFSRRFAKSFPAVSGGFEIETEMSVHASVLKLPVTELALDYGRRPEGSHSKLSTFKDGAKILWMFAMLMKETRPFTFFCYLSGITAGISMMFMTPVLSEYFATGLVTRMPTWVLAMALMMMALMIFSAGVILDSVARGRAEQKHFHYMSIAPTRVDLSPAAGRNETAPAPAEALAVRREKPKLAS</sequence>
<dbReference type="OrthoDB" id="3177103at2"/>
<proteinExistence type="predicted"/>
<protein>
    <submittedName>
        <fullName evidence="4">Glycosyltransferase involved in cell wall bisynthesis</fullName>
    </submittedName>
</protein>
<dbReference type="EMBL" id="OCPC01000004">
    <property type="protein sequence ID" value="SOE17853.1"/>
    <property type="molecule type" value="Genomic_DNA"/>
</dbReference>
<accession>A0A286ICI2</accession>
<keyword evidence="2" id="KW-1133">Transmembrane helix</keyword>
<evidence type="ECO:0000313" key="4">
    <source>
        <dbReference type="EMBL" id="SOE17853.1"/>
    </source>
</evidence>
<evidence type="ECO:0000256" key="2">
    <source>
        <dbReference type="SAM" id="Phobius"/>
    </source>
</evidence>
<dbReference type="PANTHER" id="PTHR48090">
    <property type="entry name" value="UNDECAPRENYL-PHOSPHATE 4-DEOXY-4-FORMAMIDO-L-ARABINOSE TRANSFERASE-RELATED"/>
    <property type="match status" value="1"/>
</dbReference>
<dbReference type="InterPro" id="IPR001173">
    <property type="entry name" value="Glyco_trans_2-like"/>
</dbReference>
<dbReference type="InterPro" id="IPR029044">
    <property type="entry name" value="Nucleotide-diphossugar_trans"/>
</dbReference>
<organism evidence="4 5">
    <name type="scientific">Hoeflea halophila</name>
    <dbReference type="NCBI Taxonomy" id="714899"/>
    <lineage>
        <taxon>Bacteria</taxon>
        <taxon>Pseudomonadati</taxon>
        <taxon>Pseudomonadota</taxon>
        <taxon>Alphaproteobacteria</taxon>
        <taxon>Hyphomicrobiales</taxon>
        <taxon>Rhizobiaceae</taxon>
        <taxon>Hoeflea</taxon>
    </lineage>
</organism>
<dbReference type="Pfam" id="PF00535">
    <property type="entry name" value="Glycos_transf_2"/>
    <property type="match status" value="1"/>
</dbReference>
<keyword evidence="4" id="KW-0808">Transferase</keyword>
<evidence type="ECO:0000256" key="1">
    <source>
        <dbReference type="SAM" id="MobiDB-lite"/>
    </source>
</evidence>
<dbReference type="InterPro" id="IPR050256">
    <property type="entry name" value="Glycosyltransferase_2"/>
</dbReference>
<dbReference type="GO" id="GO:0016740">
    <property type="term" value="F:transferase activity"/>
    <property type="evidence" value="ECO:0007669"/>
    <property type="project" value="UniProtKB-KW"/>
</dbReference>
<dbReference type="AlphaFoldDB" id="A0A286ICI2"/>
<dbReference type="RefSeq" id="WP_097108351.1">
    <property type="nucleotide sequence ID" value="NZ_OCPC01000004.1"/>
</dbReference>
<keyword evidence="2" id="KW-0472">Membrane</keyword>
<dbReference type="Gene3D" id="3.90.550.10">
    <property type="entry name" value="Spore Coat Polysaccharide Biosynthesis Protein SpsA, Chain A"/>
    <property type="match status" value="1"/>
</dbReference>
<dbReference type="Proteomes" id="UP000219465">
    <property type="component" value="Unassembled WGS sequence"/>
</dbReference>
<gene>
    <name evidence="4" type="ORF">SAMN05877838_2758</name>
</gene>
<reference evidence="5" key="1">
    <citation type="submission" date="2017-08" db="EMBL/GenBank/DDBJ databases">
        <authorList>
            <person name="Varghese N."/>
            <person name="Submissions S."/>
        </authorList>
    </citation>
    <scope>NUCLEOTIDE SEQUENCE [LARGE SCALE GENOMIC DNA]</scope>
    <source>
        <strain evidence="5">KCTC 23107</strain>
    </source>
</reference>
<feature type="transmembrane region" description="Helical" evidence="2">
    <location>
        <begin position="235"/>
        <end position="255"/>
    </location>
</feature>
<keyword evidence="2" id="KW-0812">Transmembrane</keyword>
<keyword evidence="5" id="KW-1185">Reference proteome</keyword>
<feature type="compositionally biased region" description="Basic and acidic residues" evidence="1">
    <location>
        <begin position="333"/>
        <end position="343"/>
    </location>
</feature>
<evidence type="ECO:0000313" key="5">
    <source>
        <dbReference type="Proteomes" id="UP000219465"/>
    </source>
</evidence>